<sequence length="384" mass="43826">MEYFTQWNPLYDGDETEDDFNFNFINEDYNLWAEFEDELSESTAESSSSSKPRHNYFGSEDSFSDQDPVDEIISEDIATENIVEEPVISGSQNNGSIFKEEEEEIPIMIDYYQNTSSLEGHSRNNTEEIVMTESSSSSLIVKRNLLHATSGKITEFEQDILQPYKRTVKADSNKRPLQNEATRLGNCLEVNGRRVEQEHGDNCFIALLFDNLNKAKVKECIKCLLENFTRKKLPRRNTHPLQKKVCQSSFVNSDKDVQENGRALGTAGAVPLFSESTKEKNLFVEKSTEGSLCYNIHTLTDEGYSFEQITEWLEVYMDVPEHTVSKTLAFDVQQGFQLSWDVQNVQLLMKLLPTNFVTMDQLYVVLGILVYEHGIVKTSDTDAA</sequence>
<evidence type="ECO:0000313" key="3">
    <source>
        <dbReference type="WBParaSite" id="jg5120"/>
    </source>
</evidence>
<evidence type="ECO:0000313" key="2">
    <source>
        <dbReference type="Proteomes" id="UP000887574"/>
    </source>
</evidence>
<dbReference type="WBParaSite" id="jg5120">
    <property type="protein sequence ID" value="jg5120"/>
    <property type="gene ID" value="jg5120"/>
</dbReference>
<accession>A0A915EET2</accession>
<feature type="region of interest" description="Disordered" evidence="1">
    <location>
        <begin position="41"/>
        <end position="67"/>
    </location>
</feature>
<keyword evidence="2" id="KW-1185">Reference proteome</keyword>
<name>A0A915EET2_9BILA</name>
<protein>
    <submittedName>
        <fullName evidence="3">Uncharacterized protein</fullName>
    </submittedName>
</protein>
<evidence type="ECO:0000256" key="1">
    <source>
        <dbReference type="SAM" id="MobiDB-lite"/>
    </source>
</evidence>
<proteinExistence type="predicted"/>
<feature type="compositionally biased region" description="Low complexity" evidence="1">
    <location>
        <begin position="41"/>
        <end position="50"/>
    </location>
</feature>
<reference evidence="3" key="1">
    <citation type="submission" date="2022-11" db="UniProtKB">
        <authorList>
            <consortium name="WormBaseParasite"/>
        </authorList>
    </citation>
    <scope>IDENTIFICATION</scope>
</reference>
<dbReference type="AlphaFoldDB" id="A0A915EET2"/>
<organism evidence="2 3">
    <name type="scientific">Ditylenchus dipsaci</name>
    <dbReference type="NCBI Taxonomy" id="166011"/>
    <lineage>
        <taxon>Eukaryota</taxon>
        <taxon>Metazoa</taxon>
        <taxon>Ecdysozoa</taxon>
        <taxon>Nematoda</taxon>
        <taxon>Chromadorea</taxon>
        <taxon>Rhabditida</taxon>
        <taxon>Tylenchina</taxon>
        <taxon>Tylenchomorpha</taxon>
        <taxon>Sphaerularioidea</taxon>
        <taxon>Anguinidae</taxon>
        <taxon>Anguininae</taxon>
        <taxon>Ditylenchus</taxon>
    </lineage>
</organism>
<dbReference type="Proteomes" id="UP000887574">
    <property type="component" value="Unplaced"/>
</dbReference>